<dbReference type="EMBL" id="JAAGRR010000068">
    <property type="protein sequence ID" value="NDY42593.1"/>
    <property type="molecule type" value="Genomic_DNA"/>
</dbReference>
<accession>A0A6N9TR63</accession>
<proteinExistence type="predicted"/>
<evidence type="ECO:0000313" key="1">
    <source>
        <dbReference type="EMBL" id="NDY42593.1"/>
    </source>
</evidence>
<protein>
    <submittedName>
        <fullName evidence="1">Uncharacterized protein</fullName>
    </submittedName>
</protein>
<dbReference type="Proteomes" id="UP000469346">
    <property type="component" value="Unassembled WGS sequence"/>
</dbReference>
<name>A0A6N9TR63_DISTH</name>
<comment type="caution">
    <text evidence="1">The sequence shown here is derived from an EMBL/GenBank/DDBJ whole genome shotgun (WGS) entry which is preliminary data.</text>
</comment>
<evidence type="ECO:0000313" key="2">
    <source>
        <dbReference type="Proteomes" id="UP000469346"/>
    </source>
</evidence>
<gene>
    <name evidence="1" type="ORF">G3N55_07020</name>
</gene>
<organism evidence="1 2">
    <name type="scientific">Dissulfurirhabdus thermomarina</name>
    <dbReference type="NCBI Taxonomy" id="1765737"/>
    <lineage>
        <taxon>Bacteria</taxon>
        <taxon>Deltaproteobacteria</taxon>
        <taxon>Dissulfurirhabdaceae</taxon>
        <taxon>Dissulfurirhabdus</taxon>
    </lineage>
</organism>
<sequence>MAVWRFAVQSDQVRMGNRRRRALTRDGCNEPFKGRFWCPARRWFRTEPCPFESRDECANFRAMCGRL</sequence>
<reference evidence="1 2" key="1">
    <citation type="submission" date="2020-02" db="EMBL/GenBank/DDBJ databases">
        <title>Comparative genomics of sulfur disproportionating microorganisms.</title>
        <authorList>
            <person name="Ward L.M."/>
            <person name="Bertran E."/>
            <person name="Johnston D.T."/>
        </authorList>
    </citation>
    <scope>NUCLEOTIDE SEQUENCE [LARGE SCALE GENOMIC DNA]</scope>
    <source>
        <strain evidence="1 2">DSM 100025</strain>
    </source>
</reference>
<dbReference type="AlphaFoldDB" id="A0A6N9TR63"/>
<keyword evidence="2" id="KW-1185">Reference proteome</keyword>
<dbReference type="RefSeq" id="WP_163298730.1">
    <property type="nucleotide sequence ID" value="NZ_JAAGRR010000068.1"/>
</dbReference>